<dbReference type="NCBIfam" id="NF002872">
    <property type="entry name" value="PRK03202.1"/>
    <property type="match status" value="1"/>
</dbReference>
<feature type="binding site" evidence="9">
    <location>
        <position position="267"/>
    </location>
    <ligand>
        <name>substrate</name>
        <note>ligand shared between dimeric partners</note>
    </ligand>
</feature>
<feature type="binding site" evidence="9">
    <location>
        <begin position="104"/>
        <end position="107"/>
    </location>
    <ligand>
        <name>ATP</name>
        <dbReference type="ChEBI" id="CHEBI:30616"/>
    </ligand>
</feature>
<keyword evidence="4 9" id="KW-0808">Transferase</keyword>
<reference evidence="11 12" key="1">
    <citation type="submission" date="2024-09" db="EMBL/GenBank/DDBJ databases">
        <authorList>
            <person name="Sun Q."/>
            <person name="Mori K."/>
        </authorList>
    </citation>
    <scope>NUCLEOTIDE SEQUENCE [LARGE SCALE GENOMIC DNA]</scope>
    <source>
        <strain evidence="11 12">CCM 7957</strain>
    </source>
</reference>
<dbReference type="Proteomes" id="UP001589783">
    <property type="component" value="Unassembled WGS sequence"/>
</dbReference>
<evidence type="ECO:0000259" key="10">
    <source>
        <dbReference type="Pfam" id="PF00365"/>
    </source>
</evidence>
<dbReference type="PANTHER" id="PTHR13697">
    <property type="entry name" value="PHOSPHOFRUCTOKINASE"/>
    <property type="match status" value="1"/>
</dbReference>
<dbReference type="EC" id="2.7.1.11" evidence="9"/>
<feature type="binding site" evidence="9">
    <location>
        <position position="11"/>
    </location>
    <ligand>
        <name>ATP</name>
        <dbReference type="ChEBI" id="CHEBI:30616"/>
    </ligand>
</feature>
<feature type="domain" description="Phosphofructokinase" evidence="10">
    <location>
        <begin position="4"/>
        <end position="297"/>
    </location>
</feature>
<keyword evidence="6 9" id="KW-0418">Kinase</keyword>
<evidence type="ECO:0000256" key="1">
    <source>
        <dbReference type="ARBA" id="ARBA00001946"/>
    </source>
</evidence>
<comment type="catalytic activity">
    <reaction evidence="9">
        <text>beta-D-fructose 6-phosphate + ATP = beta-D-fructose 1,6-bisphosphate + ADP + H(+)</text>
        <dbReference type="Rhea" id="RHEA:16109"/>
        <dbReference type="ChEBI" id="CHEBI:15378"/>
        <dbReference type="ChEBI" id="CHEBI:30616"/>
        <dbReference type="ChEBI" id="CHEBI:32966"/>
        <dbReference type="ChEBI" id="CHEBI:57634"/>
        <dbReference type="ChEBI" id="CHEBI:456216"/>
        <dbReference type="EC" id="2.7.1.11"/>
    </reaction>
</comment>
<dbReference type="PRINTS" id="PR00476">
    <property type="entry name" value="PHFRCTKINASE"/>
</dbReference>
<feature type="binding site" evidence="9">
    <location>
        <position position="164"/>
    </location>
    <ligand>
        <name>substrate</name>
        <note>ligand shared between dimeric partners</note>
    </ligand>
</feature>
<dbReference type="NCBIfam" id="TIGR02483">
    <property type="entry name" value="PFK_mixed"/>
    <property type="match status" value="1"/>
</dbReference>
<evidence type="ECO:0000256" key="2">
    <source>
        <dbReference type="ARBA" id="ARBA00004679"/>
    </source>
</evidence>
<comment type="caution">
    <text evidence="11">The sequence shown here is derived from an EMBL/GenBank/DDBJ whole genome shotgun (WGS) entry which is preliminary data.</text>
</comment>
<dbReference type="Gene3D" id="3.40.50.460">
    <property type="entry name" value="Phosphofructokinase domain"/>
    <property type="match status" value="1"/>
</dbReference>
<feature type="binding site" description="in other chain" evidence="9">
    <location>
        <begin position="127"/>
        <end position="129"/>
    </location>
    <ligand>
        <name>substrate</name>
        <note>ligand shared between dimeric partners</note>
    </ligand>
</feature>
<evidence type="ECO:0000256" key="5">
    <source>
        <dbReference type="ARBA" id="ARBA00022723"/>
    </source>
</evidence>
<evidence type="ECO:0000256" key="8">
    <source>
        <dbReference type="ARBA" id="ARBA00023152"/>
    </source>
</evidence>
<feature type="binding site" evidence="9">
    <location>
        <begin position="73"/>
        <end position="74"/>
    </location>
    <ligand>
        <name>ATP</name>
        <dbReference type="ChEBI" id="CHEBI:30616"/>
    </ligand>
</feature>
<dbReference type="InterPro" id="IPR022953">
    <property type="entry name" value="ATP_PFK"/>
</dbReference>
<keyword evidence="5 9" id="KW-0479">Metal-binding</keyword>
<evidence type="ECO:0000256" key="9">
    <source>
        <dbReference type="HAMAP-Rule" id="MF_01976"/>
    </source>
</evidence>
<dbReference type="PANTHER" id="PTHR13697:SF52">
    <property type="entry name" value="ATP-DEPENDENT 6-PHOSPHOFRUCTOKINASE 3"/>
    <property type="match status" value="1"/>
</dbReference>
<proteinExistence type="inferred from homology"/>
<feature type="binding site" evidence="9">
    <location>
        <position position="105"/>
    </location>
    <ligand>
        <name>Mg(2+)</name>
        <dbReference type="ChEBI" id="CHEBI:18420"/>
        <note>catalytic</note>
    </ligand>
</feature>
<feature type="site" description="Important for substrate specificity; cannot use PPi as phosphoryl donor" evidence="9">
    <location>
        <position position="106"/>
    </location>
</feature>
<dbReference type="PIRSF" id="PIRSF000532">
    <property type="entry name" value="ATP_PFK_prok"/>
    <property type="match status" value="1"/>
</dbReference>
<dbReference type="SUPFAM" id="SSF53784">
    <property type="entry name" value="Phosphofructokinase"/>
    <property type="match status" value="1"/>
</dbReference>
<comment type="similarity">
    <text evidence="9">Belongs to the phosphofructokinase type A (PFKA) family. Mixed-substrate PFK group III subfamily.</text>
</comment>
<dbReference type="EMBL" id="JBHLWV010000013">
    <property type="protein sequence ID" value="MFC0314191.1"/>
    <property type="molecule type" value="Genomic_DNA"/>
</dbReference>
<keyword evidence="9" id="KW-0547">Nucleotide-binding</keyword>
<evidence type="ECO:0000313" key="11">
    <source>
        <dbReference type="EMBL" id="MFC0314191.1"/>
    </source>
</evidence>
<dbReference type="GO" id="GO:0003872">
    <property type="term" value="F:6-phosphofructokinase activity"/>
    <property type="evidence" value="ECO:0007669"/>
    <property type="project" value="UniProtKB-EC"/>
</dbReference>
<gene>
    <name evidence="9" type="primary">pfkA</name>
    <name evidence="11" type="ORF">ACFFJD_04900</name>
</gene>
<name>A0ABV6H5N4_9ACTN</name>
<comment type="caution">
    <text evidence="9">Lacks conserved residue(s) required for the propagation of feature annotation.</text>
</comment>
<keyword evidence="8 9" id="KW-0324">Glycolysis</keyword>
<comment type="subunit">
    <text evidence="9">Homodimer or homotetramer.</text>
</comment>
<dbReference type="RefSeq" id="WP_382361757.1">
    <property type="nucleotide sequence ID" value="NZ_JBHLWV010000013.1"/>
</dbReference>
<dbReference type="InterPro" id="IPR012829">
    <property type="entry name" value="Phosphofructokinase_III"/>
</dbReference>
<dbReference type="Gene3D" id="3.40.50.450">
    <property type="match status" value="1"/>
</dbReference>
<organism evidence="11 12">
    <name type="scientific">Gordonia phosphorivorans</name>
    <dbReference type="NCBI Taxonomy" id="1056982"/>
    <lineage>
        <taxon>Bacteria</taxon>
        <taxon>Bacillati</taxon>
        <taxon>Actinomycetota</taxon>
        <taxon>Actinomycetes</taxon>
        <taxon>Mycobacteriales</taxon>
        <taxon>Gordoniaceae</taxon>
        <taxon>Gordonia</taxon>
    </lineage>
</organism>
<keyword evidence="9" id="KW-0067">ATP-binding</keyword>
<dbReference type="InterPro" id="IPR012003">
    <property type="entry name" value="ATP_PFK_prok-type"/>
</dbReference>
<dbReference type="InterPro" id="IPR000023">
    <property type="entry name" value="Phosphofructokinase_dom"/>
</dbReference>
<comment type="cofactor">
    <cofactor evidence="1 9">
        <name>Mg(2+)</name>
        <dbReference type="ChEBI" id="CHEBI:18420"/>
    </cofactor>
</comment>
<comment type="subcellular location">
    <subcellularLocation>
        <location evidence="9">Cytoplasm</location>
    </subcellularLocation>
</comment>
<protein>
    <recommendedName>
        <fullName evidence="9">ATP-dependent 6-phosphofructokinase</fullName>
        <shortName evidence="9">ATP-PFK</shortName>
        <shortName evidence="9">Phosphofructokinase</shortName>
        <ecNumber evidence="9">2.7.1.11</ecNumber>
    </recommendedName>
    <alternativeName>
        <fullName evidence="9">Phosphohexokinase</fullName>
    </alternativeName>
</protein>
<evidence type="ECO:0000313" key="12">
    <source>
        <dbReference type="Proteomes" id="UP001589783"/>
    </source>
</evidence>
<feature type="binding site" description="in other chain" evidence="9">
    <location>
        <begin position="171"/>
        <end position="173"/>
    </location>
    <ligand>
        <name>substrate</name>
        <note>ligand shared between dimeric partners</note>
    </ligand>
</feature>
<evidence type="ECO:0000256" key="6">
    <source>
        <dbReference type="ARBA" id="ARBA00022777"/>
    </source>
</evidence>
<evidence type="ECO:0000256" key="3">
    <source>
        <dbReference type="ARBA" id="ARBA00022490"/>
    </source>
</evidence>
<keyword evidence="7 9" id="KW-0460">Magnesium</keyword>
<feature type="active site" description="Proton acceptor" evidence="9">
    <location>
        <position position="129"/>
    </location>
</feature>
<feature type="binding site" description="in other chain" evidence="9">
    <location>
        <position position="223"/>
    </location>
    <ligand>
        <name>substrate</name>
        <note>ligand shared between dimeric partners</note>
    </ligand>
</feature>
<keyword evidence="12" id="KW-1185">Reference proteome</keyword>
<evidence type="ECO:0000256" key="4">
    <source>
        <dbReference type="ARBA" id="ARBA00022679"/>
    </source>
</evidence>
<dbReference type="HAMAP" id="MF_01976">
    <property type="entry name" value="Phosphofructokinase_III"/>
    <property type="match status" value="1"/>
</dbReference>
<comment type="pathway">
    <text evidence="2 9">Carbohydrate degradation; glycolysis; D-glyceraldehyde 3-phosphate and glycerone phosphate from D-glucose: step 3/4.</text>
</comment>
<evidence type="ECO:0000256" key="7">
    <source>
        <dbReference type="ARBA" id="ARBA00022842"/>
    </source>
</evidence>
<dbReference type="Pfam" id="PF00365">
    <property type="entry name" value="PFK"/>
    <property type="match status" value="1"/>
</dbReference>
<accession>A0ABV6H5N4</accession>
<comment type="function">
    <text evidence="9">Catalyzes the phosphorylation of D-fructose 6-phosphate to fructose 1,6-bisphosphate by ATP, the first committing step of glycolysis.</text>
</comment>
<dbReference type="InterPro" id="IPR035966">
    <property type="entry name" value="PKF_sf"/>
</dbReference>
<sequence length="343" mass="36760">MARYGILTSGGDCPGLNAVIRGTVLQGTTVHGQEFVGFRDGYRGLVYGDIRPLNRLAVRGISRNGGTILGTSRFGPYSEPDGGPENIKKVLERLEIDGVIAIGGDGTMAAANRLYEDGIPMVGVPKTIDNDLEATDFTFGFSTAVEIATDAADRLRTTGDSHQRCMVLEVMGRHAGWIAIYAGVASGAHVTLIPEAPETLDQICRWVTEAAERGRGPLVMVAEGFTLPEMDDAYSDKGLDEFDRPRLGGIGEILAPLIQERTGIQTRATTLGYIQRGGVPTAFDRVLGTRFGQAISDVLADGDWGQMVALRGTQIERVPFTDAVGHTKSVPLDFYRGARALFG</sequence>
<keyword evidence="3 9" id="KW-0963">Cytoplasm</keyword>
<feature type="binding site" description="in other chain" evidence="9">
    <location>
        <begin position="273"/>
        <end position="276"/>
    </location>
    <ligand>
        <name>substrate</name>
        <note>ligand shared between dimeric partners</note>
    </ligand>
</feature>